<dbReference type="AlphaFoldDB" id="A0A2M9ZFJ1"/>
<sequence>MDWKFSKFKPGQPRRWEFLLPPGSAKKTESALESIVSNPFLPRTHEPTWTVYPEKFVLEKANFRQALEILARIPWIRDFRLNLGKYRFDKHFSFAGLIESLHATGLLPKEWEIRFHPQVRGRTEVSREDLQELWKESYESGTYSEEQKFTECNALCIGEDIVISLSLGGDPLFKRGNFKALGKSAPVREDSASFLLYLLREKMENPDAIFVPFAGSGTFVWEAISMIAGIGFPHLERKYMFREWNDFPEPTWEFLKKRIGEKGENRSLRVWWNEIEEDIFYYLEERSGEYQKFIKHASPNFKLSVTGEEGDFFSFSPKEIWDSMGKPERIWMPLNPPYGMRVQKGSHAGLYRRLAEAIKEFWALSAEVSGFVLCPDEESWSAFLKGLGTKSETVHITHGGIDLRAAYF</sequence>
<evidence type="ECO:0000313" key="1">
    <source>
        <dbReference type="EMBL" id="PJZ67144.1"/>
    </source>
</evidence>
<gene>
    <name evidence="1" type="ORF">CH371_03485</name>
</gene>
<organism evidence="1 2">
    <name type="scientific">Leptospira wolffii</name>
    <dbReference type="NCBI Taxonomy" id="409998"/>
    <lineage>
        <taxon>Bacteria</taxon>
        <taxon>Pseudomonadati</taxon>
        <taxon>Spirochaetota</taxon>
        <taxon>Spirochaetia</taxon>
        <taxon>Leptospirales</taxon>
        <taxon>Leptospiraceae</taxon>
        <taxon>Leptospira</taxon>
    </lineage>
</organism>
<evidence type="ECO:0000313" key="2">
    <source>
        <dbReference type="Proteomes" id="UP000231912"/>
    </source>
</evidence>
<dbReference type="RefSeq" id="WP_100757683.1">
    <property type="nucleotide sequence ID" value="NZ_NPDT01000001.1"/>
</dbReference>
<reference evidence="1 2" key="1">
    <citation type="submission" date="2017-07" db="EMBL/GenBank/DDBJ databases">
        <title>Leptospira spp. isolated from tropical soils.</title>
        <authorList>
            <person name="Thibeaux R."/>
            <person name="Iraola G."/>
            <person name="Ferres I."/>
            <person name="Bierque E."/>
            <person name="Girault D."/>
            <person name="Soupe-Gilbert M.-E."/>
            <person name="Picardeau M."/>
            <person name="Goarant C."/>
        </authorList>
    </citation>
    <scope>NUCLEOTIDE SEQUENCE [LARGE SCALE GENOMIC DNA]</scope>
    <source>
        <strain evidence="1 2">FH2-C-A2</strain>
    </source>
</reference>
<dbReference type="PANTHER" id="PTHR47313:SF1">
    <property type="entry name" value="RIBOSOMAL RNA LARGE SUBUNIT METHYLTRANSFERASE K_L"/>
    <property type="match status" value="1"/>
</dbReference>
<dbReference type="InterPro" id="IPR029063">
    <property type="entry name" value="SAM-dependent_MTases_sf"/>
</dbReference>
<dbReference type="GO" id="GO:0070043">
    <property type="term" value="F:rRNA (guanine-N7-)-methyltransferase activity"/>
    <property type="evidence" value="ECO:0007669"/>
    <property type="project" value="TreeGrafter"/>
</dbReference>
<dbReference type="PANTHER" id="PTHR47313">
    <property type="entry name" value="RIBOSOMAL RNA LARGE SUBUNIT METHYLTRANSFERASE K/L"/>
    <property type="match status" value="1"/>
</dbReference>
<dbReference type="GO" id="GO:0008990">
    <property type="term" value="F:rRNA (guanine-N2-)-methyltransferase activity"/>
    <property type="evidence" value="ECO:0007669"/>
    <property type="project" value="TreeGrafter"/>
</dbReference>
<protein>
    <submittedName>
        <fullName evidence="1">Uncharacterized protein</fullName>
    </submittedName>
</protein>
<name>A0A2M9ZFJ1_9LEPT</name>
<dbReference type="Proteomes" id="UP000231912">
    <property type="component" value="Unassembled WGS sequence"/>
</dbReference>
<dbReference type="EMBL" id="NPDT01000001">
    <property type="protein sequence ID" value="PJZ67144.1"/>
    <property type="molecule type" value="Genomic_DNA"/>
</dbReference>
<accession>A0A2M9ZFJ1</accession>
<comment type="caution">
    <text evidence="1">The sequence shown here is derived from an EMBL/GenBank/DDBJ whole genome shotgun (WGS) entry which is preliminary data.</text>
</comment>
<proteinExistence type="predicted"/>
<dbReference type="Gene3D" id="3.40.50.150">
    <property type="entry name" value="Vaccinia Virus protein VP39"/>
    <property type="match status" value="1"/>
</dbReference>